<reference evidence="3" key="1">
    <citation type="submission" date="2015-07" db="EMBL/GenBank/DDBJ databases">
        <title>Adaptation to a free-living lifestyle via gene acquisitions in the diplomonad Trepomonas sp. PC1.</title>
        <authorList>
            <person name="Xu F."/>
            <person name="Jerlstrom-Hultqvist J."/>
            <person name="Kolisko M."/>
            <person name="Simpson A.G.B."/>
            <person name="Roger A.J."/>
            <person name="Svard S.G."/>
            <person name="Andersson J.O."/>
        </authorList>
    </citation>
    <scope>NUCLEOTIDE SEQUENCE</scope>
    <source>
        <strain evidence="3">PC1</strain>
    </source>
</reference>
<keyword evidence="1" id="KW-0547">Nucleotide-binding</keyword>
<dbReference type="Pfam" id="PF00071">
    <property type="entry name" value="Ras"/>
    <property type="match status" value="1"/>
</dbReference>
<sequence>TDSQILNTSIVASPKQTSQIKYEPLQLASFDHSRPTFDYKLSIIGTSGCGKTSIAQRLMQKNFQDFQPTIGVDLYNLKFAAKTASHKMINVNLTIVDTAGMEKFNAINKSMFRESDYCLLVFAVNERRSFEQLPKWYQMVKEVIDCKFILVGNKCDEKRCVDFIEIQEIANKLDVERYVECSAKIGYSIGNIINQLWIDKEQTTKMQKVNG</sequence>
<protein>
    <submittedName>
        <fullName evidence="3">Rab-like protein</fullName>
    </submittedName>
</protein>
<dbReference type="InterPro" id="IPR027417">
    <property type="entry name" value="P-loop_NTPase"/>
</dbReference>
<evidence type="ECO:0000256" key="2">
    <source>
        <dbReference type="ARBA" id="ARBA00023134"/>
    </source>
</evidence>
<organism evidence="3">
    <name type="scientific">Trepomonas sp. PC1</name>
    <dbReference type="NCBI Taxonomy" id="1076344"/>
    <lineage>
        <taxon>Eukaryota</taxon>
        <taxon>Metamonada</taxon>
        <taxon>Diplomonadida</taxon>
        <taxon>Hexamitidae</taxon>
        <taxon>Hexamitinae</taxon>
        <taxon>Trepomonas</taxon>
    </lineage>
</organism>
<evidence type="ECO:0000313" key="3">
    <source>
        <dbReference type="EMBL" id="JAP96497.1"/>
    </source>
</evidence>
<dbReference type="SUPFAM" id="SSF52540">
    <property type="entry name" value="P-loop containing nucleoside triphosphate hydrolases"/>
    <property type="match status" value="1"/>
</dbReference>
<dbReference type="GO" id="GO:0003924">
    <property type="term" value="F:GTPase activity"/>
    <property type="evidence" value="ECO:0007669"/>
    <property type="project" value="InterPro"/>
</dbReference>
<feature type="non-terminal residue" evidence="3">
    <location>
        <position position="211"/>
    </location>
</feature>
<dbReference type="InterPro" id="IPR050227">
    <property type="entry name" value="Rab"/>
</dbReference>
<evidence type="ECO:0000256" key="1">
    <source>
        <dbReference type="ARBA" id="ARBA00022741"/>
    </source>
</evidence>
<dbReference type="CDD" id="cd00154">
    <property type="entry name" value="Rab"/>
    <property type="match status" value="1"/>
</dbReference>
<dbReference type="Gene3D" id="3.40.50.300">
    <property type="entry name" value="P-loop containing nucleotide triphosphate hydrolases"/>
    <property type="match status" value="1"/>
</dbReference>
<dbReference type="PANTHER" id="PTHR47977">
    <property type="entry name" value="RAS-RELATED PROTEIN RAB"/>
    <property type="match status" value="1"/>
</dbReference>
<dbReference type="InterPro" id="IPR001806">
    <property type="entry name" value="Small_GTPase"/>
</dbReference>
<feature type="non-terminal residue" evidence="3">
    <location>
        <position position="1"/>
    </location>
</feature>
<keyword evidence="2" id="KW-0342">GTP-binding</keyword>
<dbReference type="NCBIfam" id="TIGR00231">
    <property type="entry name" value="small_GTP"/>
    <property type="match status" value="1"/>
</dbReference>
<dbReference type="GO" id="GO:0005525">
    <property type="term" value="F:GTP binding"/>
    <property type="evidence" value="ECO:0007669"/>
    <property type="project" value="UniProtKB-KW"/>
</dbReference>
<dbReference type="AlphaFoldDB" id="A0A146KJ59"/>
<accession>A0A146KJ59</accession>
<dbReference type="SMART" id="SM00175">
    <property type="entry name" value="RAB"/>
    <property type="match status" value="1"/>
</dbReference>
<dbReference type="SMART" id="SM00174">
    <property type="entry name" value="RHO"/>
    <property type="match status" value="1"/>
</dbReference>
<gene>
    <name evidence="3" type="ORF">TPC1_10147</name>
</gene>
<dbReference type="SMART" id="SM00173">
    <property type="entry name" value="RAS"/>
    <property type="match status" value="1"/>
</dbReference>
<dbReference type="PRINTS" id="PR00449">
    <property type="entry name" value="RASTRNSFRMNG"/>
</dbReference>
<dbReference type="EMBL" id="GDID01000109">
    <property type="protein sequence ID" value="JAP96497.1"/>
    <property type="molecule type" value="Transcribed_RNA"/>
</dbReference>
<dbReference type="PROSITE" id="PS51419">
    <property type="entry name" value="RAB"/>
    <property type="match status" value="1"/>
</dbReference>
<dbReference type="InterPro" id="IPR005225">
    <property type="entry name" value="Small_GTP-bd"/>
</dbReference>
<dbReference type="PROSITE" id="PS51421">
    <property type="entry name" value="RAS"/>
    <property type="match status" value="1"/>
</dbReference>
<name>A0A146KJ59_9EUKA</name>
<proteinExistence type="predicted"/>